<evidence type="ECO:0000256" key="1">
    <source>
        <dbReference type="SAM" id="Coils"/>
    </source>
</evidence>
<gene>
    <name evidence="2" type="ORF">KEU06_08135</name>
</gene>
<dbReference type="EMBL" id="JAGWCR010000003">
    <property type="protein sequence ID" value="MBS3648596.1"/>
    <property type="molecule type" value="Genomic_DNA"/>
</dbReference>
<proteinExistence type="predicted"/>
<protein>
    <submittedName>
        <fullName evidence="2">Uncharacterized protein</fullName>
    </submittedName>
</protein>
<name>A0A942E059_9HYPH</name>
<organism evidence="2 3">
    <name type="scientific">Pseudaminobacter soli</name>
    <name type="common">ex Zhang et al. 2022</name>
    <dbReference type="NCBI Taxonomy" id="2831468"/>
    <lineage>
        <taxon>Bacteria</taxon>
        <taxon>Pseudomonadati</taxon>
        <taxon>Pseudomonadota</taxon>
        <taxon>Alphaproteobacteria</taxon>
        <taxon>Hyphomicrobiales</taxon>
        <taxon>Phyllobacteriaceae</taxon>
        <taxon>Pseudaminobacter</taxon>
    </lineage>
</organism>
<comment type="caution">
    <text evidence="2">The sequence shown here is derived from an EMBL/GenBank/DDBJ whole genome shotgun (WGS) entry which is preliminary data.</text>
</comment>
<evidence type="ECO:0000313" key="3">
    <source>
        <dbReference type="Proteomes" id="UP000680348"/>
    </source>
</evidence>
<feature type="coiled-coil region" evidence="1">
    <location>
        <begin position="6"/>
        <end position="67"/>
    </location>
</feature>
<evidence type="ECO:0000313" key="2">
    <source>
        <dbReference type="EMBL" id="MBS3648596.1"/>
    </source>
</evidence>
<accession>A0A942E059</accession>
<dbReference type="RefSeq" id="WP_188254132.1">
    <property type="nucleotide sequence ID" value="NZ_JABVCF010000003.1"/>
</dbReference>
<keyword evidence="1" id="KW-0175">Coiled coil</keyword>
<keyword evidence="3" id="KW-1185">Reference proteome</keyword>
<reference evidence="2" key="1">
    <citation type="submission" date="2021-04" db="EMBL/GenBank/DDBJ databases">
        <title>Pseudaminobacter soli sp. nov., isolated from paddy soil contaminated by heavy metals.</title>
        <authorList>
            <person name="Zhang K."/>
        </authorList>
    </citation>
    <scope>NUCLEOTIDE SEQUENCE</scope>
    <source>
        <strain evidence="2">19-2017</strain>
    </source>
</reference>
<dbReference type="Proteomes" id="UP000680348">
    <property type="component" value="Unassembled WGS sequence"/>
</dbReference>
<sequence length="100" mass="11116">MLDDLRVEIERERNGLRDRYDKLAADAAFSYQALENDSVASSMSSKIDDMTDTMIRYSGRIQSLERQIGFVIGLRSQVEEFSQENAAEGLAADAVPPGRG</sequence>
<dbReference type="AlphaFoldDB" id="A0A942E059"/>